<keyword evidence="1" id="KW-0732">Signal</keyword>
<proteinExistence type="predicted"/>
<accession>A0A2H3D263</accession>
<gene>
    <name evidence="2" type="ORF">ARMGADRAFT_1083908</name>
</gene>
<dbReference type="InParanoid" id="A0A2H3D263"/>
<dbReference type="InterPro" id="IPR036291">
    <property type="entry name" value="NAD(P)-bd_dom_sf"/>
</dbReference>
<dbReference type="STRING" id="47427.A0A2H3D263"/>
<protein>
    <submittedName>
        <fullName evidence="2">Uncharacterized protein</fullName>
    </submittedName>
</protein>
<dbReference type="SUPFAM" id="SSF51735">
    <property type="entry name" value="NAD(P)-binding Rossmann-fold domains"/>
    <property type="match status" value="1"/>
</dbReference>
<sequence>MAKLTFKFAPLALAVLAPFASAIDIMLCDEAYFNSCTWNYNVPTGECLNTGASAGWNGFHNDAVSSYRQTNSGTCVKYYHFANEDCHGQMFNNGDYEQNWLAGNKDKLSSIFCSQGAYQRAFVISYVGDIPIRVNVLAPGVFASQLISPEVLEAIRMKPLPGMVAPIPAKRQGTEVKMGMTAVYLAASDYMNGAVLTVDGAVSLVNP</sequence>
<feature type="chain" id="PRO_5013736123" evidence="1">
    <location>
        <begin position="23"/>
        <end position="207"/>
    </location>
</feature>
<dbReference type="EMBL" id="KZ293669">
    <property type="protein sequence ID" value="PBK89381.1"/>
    <property type="molecule type" value="Genomic_DNA"/>
</dbReference>
<name>A0A2H3D263_ARMGA</name>
<evidence type="ECO:0000313" key="3">
    <source>
        <dbReference type="Proteomes" id="UP000217790"/>
    </source>
</evidence>
<dbReference type="Gene3D" id="3.40.50.720">
    <property type="entry name" value="NAD(P)-binding Rossmann-like Domain"/>
    <property type="match status" value="1"/>
</dbReference>
<reference evidence="3" key="1">
    <citation type="journal article" date="2017" name="Nat. Ecol. Evol.">
        <title>Genome expansion and lineage-specific genetic innovations in the forest pathogenic fungi Armillaria.</title>
        <authorList>
            <person name="Sipos G."/>
            <person name="Prasanna A.N."/>
            <person name="Walter M.C."/>
            <person name="O'Connor E."/>
            <person name="Balint B."/>
            <person name="Krizsan K."/>
            <person name="Kiss B."/>
            <person name="Hess J."/>
            <person name="Varga T."/>
            <person name="Slot J."/>
            <person name="Riley R."/>
            <person name="Boka B."/>
            <person name="Rigling D."/>
            <person name="Barry K."/>
            <person name="Lee J."/>
            <person name="Mihaltcheva S."/>
            <person name="LaButti K."/>
            <person name="Lipzen A."/>
            <person name="Waldron R."/>
            <person name="Moloney N.M."/>
            <person name="Sperisen C."/>
            <person name="Kredics L."/>
            <person name="Vagvoelgyi C."/>
            <person name="Patrignani A."/>
            <person name="Fitzpatrick D."/>
            <person name="Nagy I."/>
            <person name="Doyle S."/>
            <person name="Anderson J.B."/>
            <person name="Grigoriev I.V."/>
            <person name="Gueldener U."/>
            <person name="Muensterkoetter M."/>
            <person name="Nagy L.G."/>
        </authorList>
    </citation>
    <scope>NUCLEOTIDE SEQUENCE [LARGE SCALE GENOMIC DNA]</scope>
    <source>
        <strain evidence="3">Ar21-2</strain>
    </source>
</reference>
<organism evidence="2 3">
    <name type="scientific">Armillaria gallica</name>
    <name type="common">Bulbous honey fungus</name>
    <name type="synonym">Armillaria bulbosa</name>
    <dbReference type="NCBI Taxonomy" id="47427"/>
    <lineage>
        <taxon>Eukaryota</taxon>
        <taxon>Fungi</taxon>
        <taxon>Dikarya</taxon>
        <taxon>Basidiomycota</taxon>
        <taxon>Agaricomycotina</taxon>
        <taxon>Agaricomycetes</taxon>
        <taxon>Agaricomycetidae</taxon>
        <taxon>Agaricales</taxon>
        <taxon>Marasmiineae</taxon>
        <taxon>Physalacriaceae</taxon>
        <taxon>Armillaria</taxon>
    </lineage>
</organism>
<dbReference type="AlphaFoldDB" id="A0A2H3D263"/>
<dbReference type="Proteomes" id="UP000217790">
    <property type="component" value="Unassembled WGS sequence"/>
</dbReference>
<evidence type="ECO:0000256" key="1">
    <source>
        <dbReference type="SAM" id="SignalP"/>
    </source>
</evidence>
<keyword evidence="3" id="KW-1185">Reference proteome</keyword>
<dbReference type="OrthoDB" id="3819888at2759"/>
<feature type="signal peptide" evidence="1">
    <location>
        <begin position="1"/>
        <end position="22"/>
    </location>
</feature>
<evidence type="ECO:0000313" key="2">
    <source>
        <dbReference type="EMBL" id="PBK89381.1"/>
    </source>
</evidence>